<reference evidence="4" key="1">
    <citation type="journal article" date="2019" name="Int. J. Syst. Evol. Microbiol.">
        <title>The Global Catalogue of Microorganisms (GCM) 10K type strain sequencing project: providing services to taxonomists for standard genome sequencing and annotation.</title>
        <authorList>
            <consortium name="The Broad Institute Genomics Platform"/>
            <consortium name="The Broad Institute Genome Sequencing Center for Infectious Disease"/>
            <person name="Wu L."/>
            <person name="Ma J."/>
        </authorList>
    </citation>
    <scope>NUCLEOTIDE SEQUENCE [LARGE SCALE GENOMIC DNA]</scope>
    <source>
        <strain evidence="4">KACC 11904</strain>
    </source>
</reference>
<evidence type="ECO:0000256" key="2">
    <source>
        <dbReference type="SAM" id="Phobius"/>
    </source>
</evidence>
<feature type="transmembrane region" description="Helical" evidence="2">
    <location>
        <begin position="253"/>
        <end position="272"/>
    </location>
</feature>
<dbReference type="EMBL" id="JBHSMJ010000020">
    <property type="protein sequence ID" value="MFC5449477.1"/>
    <property type="molecule type" value="Genomic_DNA"/>
</dbReference>
<dbReference type="Proteomes" id="UP001596044">
    <property type="component" value="Unassembled WGS sequence"/>
</dbReference>
<feature type="transmembrane region" description="Helical" evidence="2">
    <location>
        <begin position="377"/>
        <end position="396"/>
    </location>
</feature>
<organism evidence="3 4">
    <name type="scientific">Paenibacillus aestuarii</name>
    <dbReference type="NCBI Taxonomy" id="516965"/>
    <lineage>
        <taxon>Bacteria</taxon>
        <taxon>Bacillati</taxon>
        <taxon>Bacillota</taxon>
        <taxon>Bacilli</taxon>
        <taxon>Bacillales</taxon>
        <taxon>Paenibacillaceae</taxon>
        <taxon>Paenibacillus</taxon>
    </lineage>
</organism>
<comment type="subcellular location">
    <subcellularLocation>
        <location evidence="1">Cell membrane</location>
        <topology evidence="1">Multi-pass membrane protein</topology>
    </subcellularLocation>
</comment>
<dbReference type="RefSeq" id="WP_270877939.1">
    <property type="nucleotide sequence ID" value="NZ_JAQFVF010000014.1"/>
</dbReference>
<dbReference type="SUPFAM" id="SSF103473">
    <property type="entry name" value="MFS general substrate transporter"/>
    <property type="match status" value="1"/>
</dbReference>
<evidence type="ECO:0000256" key="1">
    <source>
        <dbReference type="ARBA" id="ARBA00004651"/>
    </source>
</evidence>
<evidence type="ECO:0000313" key="3">
    <source>
        <dbReference type="EMBL" id="MFC5449477.1"/>
    </source>
</evidence>
<feature type="transmembrane region" description="Helical" evidence="2">
    <location>
        <begin position="284"/>
        <end position="306"/>
    </location>
</feature>
<keyword evidence="2" id="KW-0812">Transmembrane</keyword>
<dbReference type="PANTHER" id="PTHR23526:SF2">
    <property type="entry name" value="MAJOR FACILITATOR SUPERFAMILY (MFS) PROFILE DOMAIN-CONTAINING PROTEIN"/>
    <property type="match status" value="1"/>
</dbReference>
<keyword evidence="2" id="KW-0472">Membrane</keyword>
<protein>
    <submittedName>
        <fullName evidence="3">MFS transporter</fullName>
    </submittedName>
</protein>
<evidence type="ECO:0000313" key="4">
    <source>
        <dbReference type="Proteomes" id="UP001596044"/>
    </source>
</evidence>
<dbReference type="InterPro" id="IPR036259">
    <property type="entry name" value="MFS_trans_sf"/>
</dbReference>
<proteinExistence type="predicted"/>
<dbReference type="InterPro" id="IPR011701">
    <property type="entry name" value="MFS"/>
</dbReference>
<feature type="transmembrane region" description="Helical" evidence="2">
    <location>
        <begin position="353"/>
        <end position="371"/>
    </location>
</feature>
<dbReference type="PANTHER" id="PTHR23526">
    <property type="entry name" value="INTEGRAL MEMBRANE TRANSPORT PROTEIN-RELATED"/>
    <property type="match status" value="1"/>
</dbReference>
<feature type="transmembrane region" description="Helical" evidence="2">
    <location>
        <begin position="170"/>
        <end position="192"/>
    </location>
</feature>
<feature type="transmembrane region" description="Helical" evidence="2">
    <location>
        <begin position="312"/>
        <end position="332"/>
    </location>
</feature>
<feature type="transmembrane region" description="Helical" evidence="2">
    <location>
        <begin position="142"/>
        <end position="164"/>
    </location>
</feature>
<feature type="transmembrane region" description="Helical" evidence="2">
    <location>
        <begin position="223"/>
        <end position="247"/>
    </location>
</feature>
<accession>A0ABW0K9W6</accession>
<name>A0ABW0K9W6_9BACL</name>
<sequence length="419" mass="47035">MKQNELPPEKRLSREAIISLIIHSTFQFGASMSGVFLNLYLWRLTHSLFINGTYNIVIYVLTPIGFALGGWIVKKKDRMVSYRLGIMLIGIFYLVVIIAQEKLVPYYILFAIFNGLAAAFYWVGYLTLMYDVSTEQNRIRYLAFNMIFFTAATLAGPALAGVIIRLQEGLRGYTIVFSIAFCMFLLATMISFRIKASGGHHKVYYLRFAGLLMKKNRVWLKNLLGFFGMGLLQGIMLFLPNILLFKTVPREDIVGYLGVLYSSLSIVMAMLISKYAKADKARLYLAISTVGYLIGSSLLLGSMNVWTVVSFMILYSLFAPLQGNTMTGYYYGLISKLPLKGELKVESVVIRELFLNIGRVISIYCLISFGSGMDGNWIPWILIIASLTQVALIWSVNTKPSSKPGANVEHMANKQGISK</sequence>
<feature type="transmembrane region" description="Helical" evidence="2">
    <location>
        <begin position="54"/>
        <end position="73"/>
    </location>
</feature>
<feature type="transmembrane region" description="Helical" evidence="2">
    <location>
        <begin position="20"/>
        <end position="42"/>
    </location>
</feature>
<dbReference type="Pfam" id="PF07690">
    <property type="entry name" value="MFS_1"/>
    <property type="match status" value="1"/>
</dbReference>
<feature type="transmembrane region" description="Helical" evidence="2">
    <location>
        <begin position="106"/>
        <end position="130"/>
    </location>
</feature>
<gene>
    <name evidence="3" type="ORF">ACFPOG_14505</name>
</gene>
<feature type="transmembrane region" description="Helical" evidence="2">
    <location>
        <begin position="80"/>
        <end position="100"/>
    </location>
</feature>
<comment type="caution">
    <text evidence="3">The sequence shown here is derived from an EMBL/GenBank/DDBJ whole genome shotgun (WGS) entry which is preliminary data.</text>
</comment>
<keyword evidence="2" id="KW-1133">Transmembrane helix</keyword>
<dbReference type="Gene3D" id="1.20.1250.20">
    <property type="entry name" value="MFS general substrate transporter like domains"/>
    <property type="match status" value="1"/>
</dbReference>
<dbReference type="InterPro" id="IPR052528">
    <property type="entry name" value="Sugar_transport-like"/>
</dbReference>
<keyword evidence="4" id="KW-1185">Reference proteome</keyword>